<protein>
    <recommendedName>
        <fullName evidence="3">Helitron helicase-like domain-containing protein</fullName>
    </recommendedName>
</protein>
<evidence type="ECO:0000313" key="1">
    <source>
        <dbReference type="EMBL" id="GBM63462.1"/>
    </source>
</evidence>
<proteinExistence type="predicted"/>
<dbReference type="OrthoDB" id="6432285at2759"/>
<dbReference type="EMBL" id="BGPR01001869">
    <property type="protein sequence ID" value="GBM63462.1"/>
    <property type="molecule type" value="Genomic_DNA"/>
</dbReference>
<evidence type="ECO:0000313" key="2">
    <source>
        <dbReference type="Proteomes" id="UP000499080"/>
    </source>
</evidence>
<comment type="caution">
    <text evidence="1">The sequence shown here is derived from an EMBL/GenBank/DDBJ whole genome shotgun (WGS) entry which is preliminary data.</text>
</comment>
<evidence type="ECO:0008006" key="3">
    <source>
        <dbReference type="Google" id="ProtNLM"/>
    </source>
</evidence>
<gene>
    <name evidence="1" type="ORF">AVEN_260898_1</name>
</gene>
<accession>A0A4Y2HDX0</accession>
<dbReference type="AlphaFoldDB" id="A0A4Y2HDX0"/>
<keyword evidence="2" id="KW-1185">Reference proteome</keyword>
<organism evidence="1 2">
    <name type="scientific">Araneus ventricosus</name>
    <name type="common">Orbweaver spider</name>
    <name type="synonym">Epeira ventricosa</name>
    <dbReference type="NCBI Taxonomy" id="182803"/>
    <lineage>
        <taxon>Eukaryota</taxon>
        <taxon>Metazoa</taxon>
        <taxon>Ecdysozoa</taxon>
        <taxon>Arthropoda</taxon>
        <taxon>Chelicerata</taxon>
        <taxon>Arachnida</taxon>
        <taxon>Araneae</taxon>
        <taxon>Araneomorphae</taxon>
        <taxon>Entelegynae</taxon>
        <taxon>Araneoidea</taxon>
        <taxon>Araneidae</taxon>
        <taxon>Araneus</taxon>
    </lineage>
</organism>
<name>A0A4Y2HDX0_ARAVE</name>
<dbReference type="Proteomes" id="UP000499080">
    <property type="component" value="Unassembled WGS sequence"/>
</dbReference>
<reference evidence="1 2" key="1">
    <citation type="journal article" date="2019" name="Sci. Rep.">
        <title>Orb-weaving spider Araneus ventricosus genome elucidates the spidroin gene catalogue.</title>
        <authorList>
            <person name="Kono N."/>
            <person name="Nakamura H."/>
            <person name="Ohtoshi R."/>
            <person name="Moran D.A.P."/>
            <person name="Shinohara A."/>
            <person name="Yoshida Y."/>
            <person name="Fujiwara M."/>
            <person name="Mori M."/>
            <person name="Tomita M."/>
            <person name="Arakawa K."/>
        </authorList>
    </citation>
    <scope>NUCLEOTIDE SEQUENCE [LARGE SCALE GENOMIC DNA]</scope>
</reference>
<sequence>MKRNDNLLGGKVIDLWTRIKNRGNPHVHHVVWIENAPSFETPEGLAYIDQVIPCRLRSEEEAPDLRALVKRNQIHRHTHTCHRNNSETC</sequence>